<reference evidence="5" key="1">
    <citation type="submission" date="2021-01" db="UniProtKB">
        <authorList>
            <consortium name="EnsemblMetazoa"/>
        </authorList>
    </citation>
    <scope>IDENTIFICATION</scope>
</reference>
<protein>
    <submittedName>
        <fullName evidence="5">Uncharacterized protein</fullName>
    </submittedName>
</protein>
<dbReference type="PANTHER" id="PTHR10404:SF46">
    <property type="entry name" value="VACUOLAR PROTEIN SORTING-ASSOCIATED PROTEIN 70"/>
    <property type="match status" value="1"/>
</dbReference>
<dbReference type="RefSeq" id="XP_066928213.1">
    <property type="nucleotide sequence ID" value="XM_067072112.1"/>
</dbReference>
<sequence>MLERRQLITVVAGGLVLAILFFVIGYFSRPTGCNNDGDRKGAKSGMSIKELDEAHQSIVNLMKTDQLKKNMHYFAKHAHVASTPRTFENSQEIFNRFTKYGFKATFHNYTTLLAYSKRDDPNFVYVKEGSKTLFKSRDMEIIHKDLGEGDDTSLPPFHAYSMNGAARGKDLVYANFGRDKDFQKLISLGVNVTDRIVLTKYGMGGRAGKVLMAEKYGAAGILIYADPKQYAPVLSEKFPNGRWLSDDGVQRGSVMSRVNGVPEGDPMSGGYPAKDWAYRPDDVSEVEGISKIPSQPIAASDAEQLLSYLGGEEVVDDEDGWRGTLNVTSYRYGPLNNTALKVDLVVNNENKITGIRNVCGFMKGNVEPDRYVMLGNHIDSWVKGAVDATSGTTVMMEIARVIGQKSKTGWRPRRSIMLCGWDAEESGKIGSIEFVEEFYSQLHDKVVAYINIDSAVAGNNSLRTSASPLLHDLMFGVHKSVRDPYRDESVFDRCKIEYQNKEDEKNHLIYPLTSGSDYFPFHKFMGIPSIDMMYSQSDLDKIYNTSYYPQYHSLHDTIYWMETFVDSEYKIHLTAAKVGLLYLLRLADYPLIPFTMARYVNTLSKGAEHLKDTIKNEHKLDDQAIIKLFKPLDDGVESFSRAVSTFTAFLTNEDNMKRDDAMFMRMVNDKLAQLEKGFTYPGGVPGRPQLKHYLMTSSAYSKFKACPLPALSDLLPELTKDNFKKFKIQMSITTSLIRAVAESLLADL</sequence>
<dbReference type="FunFam" id="3.40.630.10:FF:000101">
    <property type="entry name" value="N-acetylated alpha-linked acidic dipeptidase like 1"/>
    <property type="match status" value="1"/>
</dbReference>
<feature type="domain" description="Transferrin receptor-like dimerisation" evidence="3">
    <location>
        <begin position="629"/>
        <end position="744"/>
    </location>
</feature>
<dbReference type="InterPro" id="IPR046450">
    <property type="entry name" value="PA_dom_sf"/>
</dbReference>
<evidence type="ECO:0000259" key="4">
    <source>
        <dbReference type="Pfam" id="PF04389"/>
    </source>
</evidence>
<evidence type="ECO:0000313" key="6">
    <source>
        <dbReference type="Proteomes" id="UP000594262"/>
    </source>
</evidence>
<dbReference type="Gene3D" id="3.50.30.30">
    <property type="match status" value="1"/>
</dbReference>
<dbReference type="OrthoDB" id="5841748at2759"/>
<dbReference type="EnsemblMetazoa" id="CLYHEMT017832.1">
    <property type="protein sequence ID" value="CLYHEMP017832.1"/>
    <property type="gene ID" value="CLYHEMG017832"/>
</dbReference>
<proteinExistence type="inferred from homology"/>
<dbReference type="GO" id="GO:0004180">
    <property type="term" value="F:carboxypeptidase activity"/>
    <property type="evidence" value="ECO:0007669"/>
    <property type="project" value="TreeGrafter"/>
</dbReference>
<comment type="similarity">
    <text evidence="1">Belongs to the peptidase M28 family. M28B subfamily.</text>
</comment>
<dbReference type="Gene3D" id="1.20.930.40">
    <property type="entry name" value="Transferrin receptor-like, dimerisation domain"/>
    <property type="match status" value="1"/>
</dbReference>
<dbReference type="Gene3D" id="3.40.630.10">
    <property type="entry name" value="Zn peptidases"/>
    <property type="match status" value="1"/>
</dbReference>
<keyword evidence="6" id="KW-1185">Reference proteome</keyword>
<dbReference type="InterPro" id="IPR039373">
    <property type="entry name" value="Peptidase_M28B"/>
</dbReference>
<evidence type="ECO:0000313" key="5">
    <source>
        <dbReference type="EnsemblMetazoa" id="CLYHEMP017832.1"/>
    </source>
</evidence>
<keyword evidence="2" id="KW-0812">Transmembrane</keyword>
<dbReference type="SUPFAM" id="SSF47672">
    <property type="entry name" value="Transferrin receptor-like dimerisation domain"/>
    <property type="match status" value="1"/>
</dbReference>
<feature type="domain" description="Peptidase M28" evidence="4">
    <location>
        <begin position="357"/>
        <end position="558"/>
    </location>
</feature>
<dbReference type="PANTHER" id="PTHR10404">
    <property type="entry name" value="N-ACETYLATED-ALPHA-LINKED ACIDIC DIPEPTIDASE"/>
    <property type="match status" value="1"/>
</dbReference>
<evidence type="ECO:0000256" key="1">
    <source>
        <dbReference type="ARBA" id="ARBA00005634"/>
    </source>
</evidence>
<dbReference type="InterPro" id="IPR007365">
    <property type="entry name" value="TFR-like_dimer_dom"/>
</dbReference>
<organism evidence="5 6">
    <name type="scientific">Clytia hemisphaerica</name>
    <dbReference type="NCBI Taxonomy" id="252671"/>
    <lineage>
        <taxon>Eukaryota</taxon>
        <taxon>Metazoa</taxon>
        <taxon>Cnidaria</taxon>
        <taxon>Hydrozoa</taxon>
        <taxon>Hydroidolina</taxon>
        <taxon>Leptothecata</taxon>
        <taxon>Obeliida</taxon>
        <taxon>Clytiidae</taxon>
        <taxon>Clytia</taxon>
    </lineage>
</organism>
<keyword evidence="2" id="KW-0472">Membrane</keyword>
<dbReference type="CDD" id="cd08022">
    <property type="entry name" value="M28_PSMA_like"/>
    <property type="match status" value="1"/>
</dbReference>
<evidence type="ECO:0000259" key="3">
    <source>
        <dbReference type="Pfam" id="PF04253"/>
    </source>
</evidence>
<dbReference type="Proteomes" id="UP000594262">
    <property type="component" value="Unplaced"/>
</dbReference>
<feature type="transmembrane region" description="Helical" evidence="2">
    <location>
        <begin position="7"/>
        <end position="27"/>
    </location>
</feature>
<dbReference type="SUPFAM" id="SSF52025">
    <property type="entry name" value="PA domain"/>
    <property type="match status" value="1"/>
</dbReference>
<evidence type="ECO:0000256" key="2">
    <source>
        <dbReference type="SAM" id="Phobius"/>
    </source>
</evidence>
<dbReference type="InterPro" id="IPR007484">
    <property type="entry name" value="Peptidase_M28"/>
</dbReference>
<dbReference type="AlphaFoldDB" id="A0A7M5X665"/>
<name>A0A7M5X665_9CNID</name>
<accession>A0A7M5X665</accession>
<dbReference type="Pfam" id="PF04389">
    <property type="entry name" value="Peptidase_M28"/>
    <property type="match status" value="1"/>
</dbReference>
<dbReference type="SUPFAM" id="SSF53187">
    <property type="entry name" value="Zn-dependent exopeptidases"/>
    <property type="match status" value="1"/>
</dbReference>
<dbReference type="CDD" id="cd02121">
    <property type="entry name" value="PA_GCPII_like"/>
    <property type="match status" value="1"/>
</dbReference>
<keyword evidence="2" id="KW-1133">Transmembrane helix</keyword>
<dbReference type="InterPro" id="IPR036757">
    <property type="entry name" value="TFR-like_dimer_dom_sf"/>
</dbReference>
<dbReference type="GeneID" id="136815665"/>
<dbReference type="Pfam" id="PF04253">
    <property type="entry name" value="TFR_dimer"/>
    <property type="match status" value="1"/>
</dbReference>